<dbReference type="PANTHER" id="PTHR31758:SF2">
    <property type="entry name" value="BTB_POZ DOMAIN-CONTAINING PROTEIN YLR108C"/>
    <property type="match status" value="1"/>
</dbReference>
<gene>
    <name evidence="3" type="ORF">DFQ27_003473</name>
</gene>
<dbReference type="InterPro" id="IPR011333">
    <property type="entry name" value="SKP1/BTB/POZ_sf"/>
</dbReference>
<dbReference type="InterPro" id="IPR003131">
    <property type="entry name" value="T1-type_BTB"/>
</dbReference>
<dbReference type="GO" id="GO:0051260">
    <property type="term" value="P:protein homooligomerization"/>
    <property type="evidence" value="ECO:0007669"/>
    <property type="project" value="InterPro"/>
</dbReference>
<dbReference type="Proteomes" id="UP000807716">
    <property type="component" value="Unassembled WGS sequence"/>
</dbReference>
<feature type="region of interest" description="Disordered" evidence="1">
    <location>
        <begin position="247"/>
        <end position="299"/>
    </location>
</feature>
<dbReference type="Pfam" id="PF02214">
    <property type="entry name" value="BTB_2"/>
    <property type="match status" value="2"/>
</dbReference>
<sequence>MADPMAVPPLPPIMPMHPGDFYTIYVSGEKFTVSRKALEYDSPNFFTDGIEEYRTTVLYIDRNPDVFRDIVKHMQGYYVSARDEVHMENLMIDAFFFKLQRLTDLLRQTMFINVSGTLFKVSRDVIKSDAPNFFQLLEPFSTRNLTPTFICRSPDLFKEVLLHLQGYDIPIRDKVHRNNLLKEARYYKLNGLISKLSVGDSYVQNGFPTKPEERVKPEVTMLLHNIKIKSILVTGWREVPKVPISLSGRGTSAITENGGSNGSPSPAVGQLHSPPLPRSNSMGLPDSFGTAGGSSAHDSTVDVKKVEQEIVARNKSLVMSNALQDVMYQPFADGDAVSLVLEFSSIEFYAIWPGSVHSSMLGDRHLLVFREQDLLWLNKICQRLYLQPLKQSANTVQLSKNVYIHLDGQAFKGREDLEPYIRKLALSSAQSTPPGSALRLFMGRTLVRVGCRAGLLELTMLKAEGWSSDRDFNACRRFLSDDVNGPQ</sequence>
<dbReference type="InterPro" id="IPR000210">
    <property type="entry name" value="BTB/POZ_dom"/>
</dbReference>
<dbReference type="EMBL" id="JAAAJB010000244">
    <property type="protein sequence ID" value="KAG0260575.1"/>
    <property type="molecule type" value="Genomic_DNA"/>
</dbReference>
<evidence type="ECO:0000259" key="2">
    <source>
        <dbReference type="SMART" id="SM00225"/>
    </source>
</evidence>
<feature type="domain" description="BTB" evidence="2">
    <location>
        <begin position="20"/>
        <end position="106"/>
    </location>
</feature>
<dbReference type="PANTHER" id="PTHR31758">
    <property type="entry name" value="BTB/POZ DOMAIN-CONTAINING PROTEIN YLR108C"/>
    <property type="match status" value="1"/>
</dbReference>
<evidence type="ECO:0000256" key="1">
    <source>
        <dbReference type="SAM" id="MobiDB-lite"/>
    </source>
</evidence>
<proteinExistence type="predicted"/>
<dbReference type="CDD" id="cd18316">
    <property type="entry name" value="BTB_POZ_KCTD-like"/>
    <property type="match status" value="1"/>
</dbReference>
<accession>A0A9P6Q6R4</accession>
<feature type="domain" description="BTB" evidence="2">
    <location>
        <begin position="108"/>
        <end position="204"/>
    </location>
</feature>
<dbReference type="SMART" id="SM00225">
    <property type="entry name" value="BTB"/>
    <property type="match status" value="2"/>
</dbReference>
<protein>
    <recommendedName>
        <fullName evidence="2">BTB domain-containing protein</fullName>
    </recommendedName>
</protein>
<feature type="compositionally biased region" description="Polar residues" evidence="1">
    <location>
        <begin position="248"/>
        <end position="264"/>
    </location>
</feature>
<reference evidence="3" key="1">
    <citation type="journal article" date="2020" name="Fungal Divers.">
        <title>Resolving the Mortierellaceae phylogeny through synthesis of multi-gene phylogenetics and phylogenomics.</title>
        <authorList>
            <person name="Vandepol N."/>
            <person name="Liber J."/>
            <person name="Desiro A."/>
            <person name="Na H."/>
            <person name="Kennedy M."/>
            <person name="Barry K."/>
            <person name="Grigoriev I.V."/>
            <person name="Miller A.N."/>
            <person name="O'Donnell K."/>
            <person name="Stajich J.E."/>
            <person name="Bonito G."/>
        </authorList>
    </citation>
    <scope>NUCLEOTIDE SEQUENCE</scope>
    <source>
        <strain evidence="3">BC1065</strain>
    </source>
</reference>
<evidence type="ECO:0000313" key="3">
    <source>
        <dbReference type="EMBL" id="KAG0260575.1"/>
    </source>
</evidence>
<name>A0A9P6Q6R4_9FUNG</name>
<dbReference type="SUPFAM" id="SSF54695">
    <property type="entry name" value="POZ domain"/>
    <property type="match status" value="2"/>
</dbReference>
<keyword evidence="4" id="KW-1185">Reference proteome</keyword>
<evidence type="ECO:0000313" key="4">
    <source>
        <dbReference type="Proteomes" id="UP000807716"/>
    </source>
</evidence>
<dbReference type="AlphaFoldDB" id="A0A9P6Q6R4"/>
<dbReference type="OrthoDB" id="2414723at2759"/>
<dbReference type="Gene3D" id="3.30.710.10">
    <property type="entry name" value="Potassium Channel Kv1.1, Chain A"/>
    <property type="match status" value="2"/>
</dbReference>
<organism evidence="3 4">
    <name type="scientific">Actinomortierella ambigua</name>
    <dbReference type="NCBI Taxonomy" id="1343610"/>
    <lineage>
        <taxon>Eukaryota</taxon>
        <taxon>Fungi</taxon>
        <taxon>Fungi incertae sedis</taxon>
        <taxon>Mucoromycota</taxon>
        <taxon>Mortierellomycotina</taxon>
        <taxon>Mortierellomycetes</taxon>
        <taxon>Mortierellales</taxon>
        <taxon>Mortierellaceae</taxon>
        <taxon>Actinomortierella</taxon>
    </lineage>
</organism>
<comment type="caution">
    <text evidence="3">The sequence shown here is derived from an EMBL/GenBank/DDBJ whole genome shotgun (WGS) entry which is preliminary data.</text>
</comment>